<comment type="caution">
    <text evidence="3">The sequence shown here is derived from an EMBL/GenBank/DDBJ whole genome shotgun (WGS) entry which is preliminary data.</text>
</comment>
<feature type="compositionally biased region" description="Basic and acidic residues" evidence="1">
    <location>
        <begin position="126"/>
        <end position="144"/>
    </location>
</feature>
<dbReference type="EMBL" id="JAZGUE010000007">
    <property type="protein sequence ID" value="KAL2264953.1"/>
    <property type="molecule type" value="Genomic_DNA"/>
</dbReference>
<name>A0ABR4D3L0_9PEZI</name>
<dbReference type="InterPro" id="IPR011059">
    <property type="entry name" value="Metal-dep_hydrolase_composite"/>
</dbReference>
<dbReference type="Proteomes" id="UP001600064">
    <property type="component" value="Unassembled WGS sequence"/>
</dbReference>
<evidence type="ECO:0000313" key="4">
    <source>
        <dbReference type="Proteomes" id="UP001600064"/>
    </source>
</evidence>
<dbReference type="PANTHER" id="PTHR22642">
    <property type="entry name" value="IMIDAZOLONEPROPIONASE"/>
    <property type="match status" value="1"/>
</dbReference>
<dbReference type="Gene3D" id="3.20.20.140">
    <property type="entry name" value="Metal-dependent hydrolases"/>
    <property type="match status" value="1"/>
</dbReference>
<evidence type="ECO:0000259" key="2">
    <source>
        <dbReference type="Pfam" id="PF07969"/>
    </source>
</evidence>
<dbReference type="InterPro" id="IPR013108">
    <property type="entry name" value="Amidohydro_3"/>
</dbReference>
<sequence>MTPSSLGGPASPPAQPSSSFSGRGGGGGGLRWAVRLSILAGVGGALLVWGQTLPEYGYLFSSSSSGAAAAPGRPSPDGEVTTYCYESVRLTSREEDLKKDWCFEVTAEGGRFGAVFARDSATASAREPHEAEQDKEERSADKKQTTKKKKLAVRKGHVLPGLWDGHGHLMQHGEFLHSADLFGASSPDEVRRRLREYLNKNPEVGTRENWVRGVGWDQMQLGGMPSADVLEKDPLLRGRFVMLDRVDVHCTWVSQAVLDLIPADRLREDVPGGEIVRDPGLGVFCDNAMDLVTSLWPRPGPERRRRFVASAMRELNKVGLVGIHDAGVLPADVRLYEDMVGDGEWSLRVYAMLECPERNTFCPDEAVKVEREDGLLAVRSVKLFADGALGSWGSALLAPYADRPDTSGSLLINASALASLARSWSRAGYQVNIHAIGDLANRLAIDALEAALRDLCPDAADLAACQSRRRFRIEHAQIIHPADQARLRELGIVPSIQPTHATSDMAYAARRLGDERTRTEAYRMRSLVEAGLAPVLGSDFPVEPPSPWEGLYAAVTRRSPRTGRGPPGFEDGWYRDEEALTLAQALEGFTRAPARAAFWEGRAGEIREGAFADWVVLDDEVGSVGEEGWRGMRVRETWVAGRRVYSRDEEKKEEDAREDL</sequence>
<evidence type="ECO:0000256" key="1">
    <source>
        <dbReference type="SAM" id="MobiDB-lite"/>
    </source>
</evidence>
<reference evidence="3 4" key="1">
    <citation type="journal article" date="2024" name="Commun. Biol.">
        <title>Comparative genomic analysis of thermophilic fungi reveals convergent evolutionary adaptations and gene losses.</title>
        <authorList>
            <person name="Steindorff A.S."/>
            <person name="Aguilar-Pontes M.V."/>
            <person name="Robinson A.J."/>
            <person name="Andreopoulos B."/>
            <person name="LaButti K."/>
            <person name="Kuo A."/>
            <person name="Mondo S."/>
            <person name="Riley R."/>
            <person name="Otillar R."/>
            <person name="Haridas S."/>
            <person name="Lipzen A."/>
            <person name="Grimwood J."/>
            <person name="Schmutz J."/>
            <person name="Clum A."/>
            <person name="Reid I.D."/>
            <person name="Moisan M.C."/>
            <person name="Butler G."/>
            <person name="Nguyen T.T.M."/>
            <person name="Dewar K."/>
            <person name="Conant G."/>
            <person name="Drula E."/>
            <person name="Henrissat B."/>
            <person name="Hansel C."/>
            <person name="Singer S."/>
            <person name="Hutchinson M.I."/>
            <person name="de Vries R.P."/>
            <person name="Natvig D.O."/>
            <person name="Powell A.J."/>
            <person name="Tsang A."/>
            <person name="Grigoriev I.V."/>
        </authorList>
    </citation>
    <scope>NUCLEOTIDE SEQUENCE [LARGE SCALE GENOMIC DNA]</scope>
    <source>
        <strain evidence="3 4">ATCC 22073</strain>
    </source>
</reference>
<feature type="region of interest" description="Disordered" evidence="1">
    <location>
        <begin position="119"/>
        <end position="151"/>
    </location>
</feature>
<gene>
    <name evidence="3" type="ORF">VTJ83DRAFT_7463</name>
</gene>
<feature type="domain" description="Amidohydrolase 3" evidence="2">
    <location>
        <begin position="156"/>
        <end position="645"/>
    </location>
</feature>
<dbReference type="InterPro" id="IPR032466">
    <property type="entry name" value="Metal_Hydrolase"/>
</dbReference>
<dbReference type="SUPFAM" id="SSF51556">
    <property type="entry name" value="Metallo-dependent hydrolases"/>
    <property type="match status" value="1"/>
</dbReference>
<keyword evidence="4" id="KW-1185">Reference proteome</keyword>
<dbReference type="CDD" id="cd01300">
    <property type="entry name" value="YtcJ_like"/>
    <property type="match status" value="1"/>
</dbReference>
<protein>
    <recommendedName>
        <fullName evidence="2">Amidohydrolase 3 domain-containing protein</fullName>
    </recommendedName>
</protein>
<evidence type="ECO:0000313" key="3">
    <source>
        <dbReference type="EMBL" id="KAL2264953.1"/>
    </source>
</evidence>
<proteinExistence type="predicted"/>
<dbReference type="RefSeq" id="XP_070863680.1">
    <property type="nucleotide sequence ID" value="XM_071014288.1"/>
</dbReference>
<dbReference type="Gene3D" id="3.10.310.70">
    <property type="match status" value="1"/>
</dbReference>
<dbReference type="PANTHER" id="PTHR22642:SF2">
    <property type="entry name" value="PROTEIN LONG AFTER FAR-RED 3"/>
    <property type="match status" value="1"/>
</dbReference>
<dbReference type="Gene3D" id="2.30.40.10">
    <property type="entry name" value="Urease, subunit C, domain 1"/>
    <property type="match status" value="1"/>
</dbReference>
<dbReference type="Pfam" id="PF07969">
    <property type="entry name" value="Amidohydro_3"/>
    <property type="match status" value="1"/>
</dbReference>
<accession>A0ABR4D3L0</accession>
<feature type="region of interest" description="Disordered" evidence="1">
    <location>
        <begin position="1"/>
        <end position="24"/>
    </location>
</feature>
<dbReference type="InterPro" id="IPR033932">
    <property type="entry name" value="YtcJ-like"/>
</dbReference>
<dbReference type="GeneID" id="98128932"/>
<organism evidence="3 4">
    <name type="scientific">Remersonia thermophila</name>
    <dbReference type="NCBI Taxonomy" id="72144"/>
    <lineage>
        <taxon>Eukaryota</taxon>
        <taxon>Fungi</taxon>
        <taxon>Dikarya</taxon>
        <taxon>Ascomycota</taxon>
        <taxon>Pezizomycotina</taxon>
        <taxon>Sordariomycetes</taxon>
        <taxon>Sordariomycetidae</taxon>
        <taxon>Sordariales</taxon>
        <taxon>Sordariales incertae sedis</taxon>
        <taxon>Remersonia</taxon>
    </lineage>
</organism>